<organism evidence="3 4">
    <name type="scientific">Nocardioides imazamoxiresistens</name>
    <dbReference type="NCBI Taxonomy" id="3231893"/>
    <lineage>
        <taxon>Bacteria</taxon>
        <taxon>Bacillati</taxon>
        <taxon>Actinomycetota</taxon>
        <taxon>Actinomycetes</taxon>
        <taxon>Propionibacteriales</taxon>
        <taxon>Nocardioidaceae</taxon>
        <taxon>Nocardioides</taxon>
    </lineage>
</organism>
<gene>
    <name evidence="3" type="ORF">RDV89_05660</name>
</gene>
<evidence type="ECO:0000256" key="1">
    <source>
        <dbReference type="SAM" id="MobiDB-lite"/>
    </source>
</evidence>
<dbReference type="RefSeq" id="WP_315731968.1">
    <property type="nucleotide sequence ID" value="NZ_JAVYII010000002.1"/>
</dbReference>
<reference evidence="3 4" key="1">
    <citation type="submission" date="2023-08" db="EMBL/GenBank/DDBJ databases">
        <title>Nocardioides seae sp. nov., a bacterium isolated from a soil.</title>
        <authorList>
            <person name="Wang X."/>
        </authorList>
    </citation>
    <scope>NUCLEOTIDE SEQUENCE [LARGE SCALE GENOMIC DNA]</scope>
    <source>
        <strain evidence="3 4">YZH12</strain>
    </source>
</reference>
<comment type="caution">
    <text evidence="3">The sequence shown here is derived from an EMBL/GenBank/DDBJ whole genome shotgun (WGS) entry which is preliminary data.</text>
</comment>
<proteinExistence type="predicted"/>
<sequence>MDLTTVLRMLARRWYVAVVAVALAGVATLTAAGSVPTTTTAGASVLLLPPASSLGEDGNPYLYLGGLGQAADVLVARLDSEDVAGPVRERHPDVEIVVTRDTTTTGPILLVTATATDASTVGPAVEDVLATVPDQLRSLQDSLGVPEGSVITSTTLTDVDLAPADTSARTRAGLAAGAVGLGAAVLLTCGVDLLLMRRRRGAAASDREDHGGGESAGTTGRDLAAAR</sequence>
<feature type="transmembrane region" description="Helical" evidence="2">
    <location>
        <begin position="172"/>
        <end position="195"/>
    </location>
</feature>
<dbReference type="EMBL" id="JAVYII010000002">
    <property type="protein sequence ID" value="MDT9592544.1"/>
    <property type="molecule type" value="Genomic_DNA"/>
</dbReference>
<dbReference type="Proteomes" id="UP001268542">
    <property type="component" value="Unassembled WGS sequence"/>
</dbReference>
<name>A0ABU3PTN4_9ACTN</name>
<evidence type="ECO:0008006" key="5">
    <source>
        <dbReference type="Google" id="ProtNLM"/>
    </source>
</evidence>
<keyword evidence="2" id="KW-0812">Transmembrane</keyword>
<evidence type="ECO:0000313" key="3">
    <source>
        <dbReference type="EMBL" id="MDT9592544.1"/>
    </source>
</evidence>
<keyword evidence="2" id="KW-1133">Transmembrane helix</keyword>
<evidence type="ECO:0000313" key="4">
    <source>
        <dbReference type="Proteomes" id="UP001268542"/>
    </source>
</evidence>
<keyword evidence="4" id="KW-1185">Reference proteome</keyword>
<accession>A0ABU3PTN4</accession>
<keyword evidence="2" id="KW-0472">Membrane</keyword>
<feature type="region of interest" description="Disordered" evidence="1">
    <location>
        <begin position="202"/>
        <end position="227"/>
    </location>
</feature>
<evidence type="ECO:0000256" key="2">
    <source>
        <dbReference type="SAM" id="Phobius"/>
    </source>
</evidence>
<protein>
    <recommendedName>
        <fullName evidence="5">Capsular polysaccharide biosynthesis protein</fullName>
    </recommendedName>
</protein>